<dbReference type="Pfam" id="PF13306">
    <property type="entry name" value="LRR_5"/>
    <property type="match status" value="1"/>
</dbReference>
<name>A0A2Y9C9M4_9FIRM</name>
<evidence type="ECO:0000313" key="2">
    <source>
        <dbReference type="Proteomes" id="UP000245845"/>
    </source>
</evidence>
<sequence length="319" mass="36696">MKLYYQIKDNCIEIIRCFGNDTKVVLPEQIDGLPVTSVAAYAFSDRKTGEEGQVFVYRNNELGLFGEEEHLLAGNCVEEIVFPGTVREIGNYIFYGCKRLRKLEFYHTLMQIGSGAFTGCSALKSLTVHMESGSQSCVKEILGELWQRIDVTFCYGETNEKAVLVFPEHYEEAVENTPARILFTQHHGSGNNYRQCFYNKEIDYRKYDSLFSVAAARDKAGVLADIAFGRLEYPYQLAENYKAAYQNLIQDRYKEIIKYLLEKENFPGIRVITENGIWNGEMLEYALELAARQGKTEILSYLMNEKQKNVPKKTKRFEL</sequence>
<comment type="caution">
    <text evidence="1">The sequence shown here is derived from an EMBL/GenBank/DDBJ whole genome shotgun (WGS) entry which is preliminary data.</text>
</comment>
<dbReference type="Gene3D" id="3.80.10.10">
    <property type="entry name" value="Ribonuclease Inhibitor"/>
    <property type="match status" value="1"/>
</dbReference>
<evidence type="ECO:0000313" key="1">
    <source>
        <dbReference type="EMBL" id="PWJ31151.1"/>
    </source>
</evidence>
<reference evidence="1 2" key="1">
    <citation type="submission" date="2018-05" db="EMBL/GenBank/DDBJ databases">
        <title>The Hungate 1000. A catalogue of reference genomes from the rumen microbiome.</title>
        <authorList>
            <person name="Kelly W."/>
        </authorList>
    </citation>
    <scope>NUCLEOTIDE SEQUENCE [LARGE SCALE GENOMIC DNA]</scope>
    <source>
        <strain evidence="1 2">NLAE-zl-C242</strain>
    </source>
</reference>
<protein>
    <submittedName>
        <fullName evidence="1">Leucine rich repeat (LRR) protein</fullName>
    </submittedName>
</protein>
<dbReference type="Proteomes" id="UP000245845">
    <property type="component" value="Unassembled WGS sequence"/>
</dbReference>
<gene>
    <name evidence="1" type="ORF">A8806_1027</name>
</gene>
<dbReference type="OrthoDB" id="1824119at2"/>
<dbReference type="EMBL" id="QGDL01000002">
    <property type="protein sequence ID" value="PWJ31151.1"/>
    <property type="molecule type" value="Genomic_DNA"/>
</dbReference>
<organism evidence="1 2">
    <name type="scientific">Faecalicatena orotica</name>
    <dbReference type="NCBI Taxonomy" id="1544"/>
    <lineage>
        <taxon>Bacteria</taxon>
        <taxon>Bacillati</taxon>
        <taxon>Bacillota</taxon>
        <taxon>Clostridia</taxon>
        <taxon>Lachnospirales</taxon>
        <taxon>Lachnospiraceae</taxon>
        <taxon>Faecalicatena</taxon>
    </lineage>
</organism>
<keyword evidence="2" id="KW-1185">Reference proteome</keyword>
<dbReference type="InterPro" id="IPR032675">
    <property type="entry name" value="LRR_dom_sf"/>
</dbReference>
<dbReference type="InterPro" id="IPR026906">
    <property type="entry name" value="LRR_5"/>
</dbReference>
<dbReference type="AlphaFoldDB" id="A0A2Y9C9M4"/>
<proteinExistence type="predicted"/>
<accession>A0A2Y9C9M4</accession>
<dbReference type="RefSeq" id="WP_109729876.1">
    <property type="nucleotide sequence ID" value="NZ_BAAACK010000006.1"/>
</dbReference>